<protein>
    <submittedName>
        <fullName evidence="1">Uncharacterized protein</fullName>
    </submittedName>
</protein>
<proteinExistence type="predicted"/>
<keyword evidence="2" id="KW-1185">Reference proteome</keyword>
<organism evidence="1 2">
    <name type="scientific">Scomber scombrus</name>
    <name type="common">Atlantic mackerel</name>
    <name type="synonym">Scomber vernalis</name>
    <dbReference type="NCBI Taxonomy" id="13677"/>
    <lineage>
        <taxon>Eukaryota</taxon>
        <taxon>Metazoa</taxon>
        <taxon>Chordata</taxon>
        <taxon>Craniata</taxon>
        <taxon>Vertebrata</taxon>
        <taxon>Euteleostomi</taxon>
        <taxon>Actinopterygii</taxon>
        <taxon>Neopterygii</taxon>
        <taxon>Teleostei</taxon>
        <taxon>Neoteleostei</taxon>
        <taxon>Acanthomorphata</taxon>
        <taxon>Pelagiaria</taxon>
        <taxon>Scombriformes</taxon>
        <taxon>Scombridae</taxon>
        <taxon>Scomber</taxon>
    </lineage>
</organism>
<evidence type="ECO:0000313" key="1">
    <source>
        <dbReference type="EMBL" id="CAK6980150.1"/>
    </source>
</evidence>
<accession>A0AAV1QAA7</accession>
<evidence type="ECO:0000313" key="2">
    <source>
        <dbReference type="Proteomes" id="UP001314229"/>
    </source>
</evidence>
<sequence>MGLLASEIGYDNRAAVSLLDPSVVQPPPLQSEAQTRVRDLNASASDQYSLEGVRQVPTLLPSPVSDRLLVHQWLISVKPNLKSSVPMEIKDPGSFHK</sequence>
<dbReference type="EMBL" id="CAWUFR010000649">
    <property type="protein sequence ID" value="CAK6980150.1"/>
    <property type="molecule type" value="Genomic_DNA"/>
</dbReference>
<gene>
    <name evidence="1" type="ORF">FSCOSCO3_A000035</name>
</gene>
<reference evidence="1 2" key="1">
    <citation type="submission" date="2024-01" db="EMBL/GenBank/DDBJ databases">
        <authorList>
            <person name="Alioto T."/>
            <person name="Alioto T."/>
            <person name="Gomez Garrido J."/>
        </authorList>
    </citation>
    <scope>NUCLEOTIDE SEQUENCE [LARGE SCALE GENOMIC DNA]</scope>
</reference>
<dbReference type="Proteomes" id="UP001314229">
    <property type="component" value="Unassembled WGS sequence"/>
</dbReference>
<comment type="caution">
    <text evidence="1">The sequence shown here is derived from an EMBL/GenBank/DDBJ whole genome shotgun (WGS) entry which is preliminary data.</text>
</comment>
<dbReference type="AlphaFoldDB" id="A0AAV1QAA7"/>
<name>A0AAV1QAA7_SCOSC</name>